<name>A0A812QXE2_SYMPI</name>
<dbReference type="Proteomes" id="UP000649617">
    <property type="component" value="Unassembled WGS sequence"/>
</dbReference>
<evidence type="ECO:0000313" key="2">
    <source>
        <dbReference type="EMBL" id="CAE7408220.1"/>
    </source>
</evidence>
<dbReference type="AlphaFoldDB" id="A0A812QXE2"/>
<evidence type="ECO:0000313" key="3">
    <source>
        <dbReference type="Proteomes" id="UP000649617"/>
    </source>
</evidence>
<dbReference type="EMBL" id="CAJNIZ010018279">
    <property type="protein sequence ID" value="CAE7408220.1"/>
    <property type="molecule type" value="Genomic_DNA"/>
</dbReference>
<dbReference type="SUPFAM" id="SSF52540">
    <property type="entry name" value="P-loop containing nucleoside triphosphate hydrolases"/>
    <property type="match status" value="1"/>
</dbReference>
<proteinExistence type="predicted"/>
<feature type="compositionally biased region" description="Low complexity" evidence="1">
    <location>
        <begin position="788"/>
        <end position="805"/>
    </location>
</feature>
<dbReference type="InterPro" id="IPR027417">
    <property type="entry name" value="P-loop_NTPase"/>
</dbReference>
<sequence length="823" mass="92697">DLLEPFEGHPPSKLMAYVTPQMCNWLPIMESATVTDTVLQHVEVAALQVLDIYVDYRTRRGGKAEVVSKQKTSVVRAEWRAESLLTLRKDESQKAIFDWLMHNNTTYRQFVEMHDELCKAQPASDKDWRRIPTATLLLQLSGIEVAFRPWLYPLASFGDSDISNRLVSLGRISVKSKPSLRASFMRKDMTKALPSVFFTVAPAEWTFPLHDGMFFEDSLSNQQSIMTLHMYHALQSMLEKHFLAEGTHLARVGLAKIRQWSLRFEFQSRGTVHVHCVLWADFCPGTDIEKLCGRTDTKHDSEFVRVLENLFKCRVDVQCGDGNYVLMRYVAGYLSKASDALKFRATEATSNLSTWRQVYRLLCKKSPLEQELIMEFAGLPMVMHSFTGCHLFAPVPGSSAQNTSRDFYAAYQQLLQAGEDSSQSREARSLSFMQWLRRYNVQLVGQRGPDATYKITERAQRGRHSGKDCGIAMKFAFELLDIYIASWAAVFMPGMDERRVSPMMTEDYPSGMAVEHARRASFQAPEGCQYLKAVLCLNEFQVDPSDPRFQPDVTRLLQALDKELAFRGLSKDRVATCKARISASAILLLAVRDGRADPNLWRPIGLLVSMYRQRLLAGDQLTLETLHSSFKVTREADAQYIPPGRLRAYDLIILDEISQIDSHAWGQIKLALAELHPRPFVVLVGDFQQLQPIHGFVNGNVGTVRTVLRPDVFIFETIQNQLLLGATMDAVGLHLDKKVPDRGYAYVGASRVKSHEDIFLLGSIRTTDWLPVGGPGSPEEHIKPGPLSDTSSSADEAEPSSSDDSQPGTSDFENGFESLFDTP</sequence>
<feature type="non-terminal residue" evidence="2">
    <location>
        <position position="823"/>
    </location>
</feature>
<gene>
    <name evidence="2" type="primary">pif1</name>
    <name evidence="2" type="ORF">SPIL2461_LOCUS10070</name>
</gene>
<dbReference type="Gene3D" id="3.40.50.300">
    <property type="entry name" value="P-loop containing nucleotide triphosphate hydrolases"/>
    <property type="match status" value="1"/>
</dbReference>
<protein>
    <submittedName>
        <fullName evidence="2">Pif1 protein</fullName>
    </submittedName>
</protein>
<comment type="caution">
    <text evidence="2">The sequence shown here is derived from an EMBL/GenBank/DDBJ whole genome shotgun (WGS) entry which is preliminary data.</text>
</comment>
<keyword evidence="3" id="KW-1185">Reference proteome</keyword>
<evidence type="ECO:0000256" key="1">
    <source>
        <dbReference type="SAM" id="MobiDB-lite"/>
    </source>
</evidence>
<organism evidence="2 3">
    <name type="scientific">Symbiodinium pilosum</name>
    <name type="common">Dinoflagellate</name>
    <dbReference type="NCBI Taxonomy" id="2952"/>
    <lineage>
        <taxon>Eukaryota</taxon>
        <taxon>Sar</taxon>
        <taxon>Alveolata</taxon>
        <taxon>Dinophyceae</taxon>
        <taxon>Suessiales</taxon>
        <taxon>Symbiodiniaceae</taxon>
        <taxon>Symbiodinium</taxon>
    </lineage>
</organism>
<accession>A0A812QXE2</accession>
<reference evidence="2" key="1">
    <citation type="submission" date="2021-02" db="EMBL/GenBank/DDBJ databases">
        <authorList>
            <person name="Dougan E. K."/>
            <person name="Rhodes N."/>
            <person name="Thang M."/>
            <person name="Chan C."/>
        </authorList>
    </citation>
    <scope>NUCLEOTIDE SEQUENCE</scope>
</reference>
<feature type="region of interest" description="Disordered" evidence="1">
    <location>
        <begin position="770"/>
        <end position="823"/>
    </location>
</feature>